<dbReference type="InterPro" id="IPR014031">
    <property type="entry name" value="Ketoacyl_synth_C"/>
</dbReference>
<evidence type="ECO:0000313" key="14">
    <source>
        <dbReference type="Proteomes" id="UP001501417"/>
    </source>
</evidence>
<feature type="active site" description="Proton donor; for dehydratase activity" evidence="9">
    <location>
        <position position="1119"/>
    </location>
</feature>
<dbReference type="InterPro" id="IPR055123">
    <property type="entry name" value="SpnB-like_Rossmann"/>
</dbReference>
<dbReference type="InterPro" id="IPR016036">
    <property type="entry name" value="Malonyl_transacylase_ACP-bd"/>
</dbReference>
<dbReference type="InterPro" id="IPR020843">
    <property type="entry name" value="ER"/>
</dbReference>
<dbReference type="SUPFAM" id="SSF53901">
    <property type="entry name" value="Thiolase-like"/>
    <property type="match status" value="1"/>
</dbReference>
<evidence type="ECO:0000256" key="8">
    <source>
        <dbReference type="ARBA" id="ARBA00023315"/>
    </source>
</evidence>
<dbReference type="PROSITE" id="PS52019">
    <property type="entry name" value="PKS_MFAS_DH"/>
    <property type="match status" value="1"/>
</dbReference>
<name>A0ABP8REC9_9MYCO</name>
<dbReference type="Pfam" id="PF02801">
    <property type="entry name" value="Ketoacyl-synt_C"/>
    <property type="match status" value="1"/>
</dbReference>
<dbReference type="Gene3D" id="1.10.1200.10">
    <property type="entry name" value="ACP-like"/>
    <property type="match status" value="1"/>
</dbReference>
<dbReference type="PANTHER" id="PTHR43775:SF51">
    <property type="entry name" value="INACTIVE PHENOLPHTHIOCEROL SYNTHESIS POLYKETIDE SYNTHASE TYPE I PKS1-RELATED"/>
    <property type="match status" value="1"/>
</dbReference>
<dbReference type="InterPro" id="IPR036736">
    <property type="entry name" value="ACP-like_sf"/>
</dbReference>
<dbReference type="InterPro" id="IPR001227">
    <property type="entry name" value="Ac_transferase_dom_sf"/>
</dbReference>
<proteinExistence type="predicted"/>
<dbReference type="InterPro" id="IPR042104">
    <property type="entry name" value="PKS_dehydratase_sf"/>
</dbReference>
<dbReference type="Pfam" id="PF08659">
    <property type="entry name" value="KR"/>
    <property type="match status" value="1"/>
</dbReference>
<dbReference type="SMART" id="SM00826">
    <property type="entry name" value="PKS_DH"/>
    <property type="match status" value="1"/>
</dbReference>
<dbReference type="InterPro" id="IPR049552">
    <property type="entry name" value="PKS_DH_N"/>
</dbReference>
<organism evidence="13 14">
    <name type="scientific">Mycobacterium paraffinicum</name>
    <dbReference type="NCBI Taxonomy" id="53378"/>
    <lineage>
        <taxon>Bacteria</taxon>
        <taxon>Bacillati</taxon>
        <taxon>Actinomycetota</taxon>
        <taxon>Actinomycetes</taxon>
        <taxon>Mycobacteriales</taxon>
        <taxon>Mycobacteriaceae</taxon>
        <taxon>Mycobacterium</taxon>
    </lineage>
</organism>
<dbReference type="Pfam" id="PF00698">
    <property type="entry name" value="Acyl_transf_1"/>
    <property type="match status" value="1"/>
</dbReference>
<evidence type="ECO:0000256" key="2">
    <source>
        <dbReference type="ARBA" id="ARBA00004792"/>
    </source>
</evidence>
<dbReference type="InterPro" id="IPR013968">
    <property type="entry name" value="PKS_KR"/>
</dbReference>
<dbReference type="InterPro" id="IPR014030">
    <property type="entry name" value="Ketoacyl_synth_N"/>
</dbReference>
<dbReference type="InterPro" id="IPR049551">
    <property type="entry name" value="PKS_DH_C"/>
</dbReference>
<dbReference type="PANTHER" id="PTHR43775">
    <property type="entry name" value="FATTY ACID SYNTHASE"/>
    <property type="match status" value="1"/>
</dbReference>
<dbReference type="Gene3D" id="3.40.47.10">
    <property type="match status" value="1"/>
</dbReference>
<keyword evidence="8" id="KW-0012">Acyltransferase</keyword>
<evidence type="ECO:0000256" key="6">
    <source>
        <dbReference type="ARBA" id="ARBA00023194"/>
    </source>
</evidence>
<dbReference type="SMART" id="SM01294">
    <property type="entry name" value="PKS_PP_betabranch"/>
    <property type="match status" value="1"/>
</dbReference>
<sequence length="2112" mass="218732">MPDTSQHVDYLKRLTADLRRARRRVSELEGRLSEPIAVVGMACRYAGGVDSPETLWDMVNEGRDAVSDFPADRGWDVEGLYDPDPDAAGKMYTRQGSFLRDAADFDAGFFGVGPSEALAMDPQQRLMLEISWEALERGGIDPLGLRGSATGVFAGVIHAGYGGEVKGELEGYGLTGSTLSVASGRVSYVLGLEGPAVSVDTACSSSLVAMHLAAQSLRSGECDLALAGGVTVMATPAAFVEFSRQRALAPDGRCKVYAGAADGTSWSEGAGVLVLERLADARRLGHPVVAVLRGSAVNQDGASNGLTAPNGPSQQRVIRAALANAGLTAADVDVVEGHGTGTVLGDPIEAQALLATYGQDRPADRPLWLGSIKSNIGHTSAAAGVAGVIKMVQAMRHGVMPKTLHVDVPSPHVDWSAGAVSVLTEPQPWPCDPARDGQRRAGVSSFGISGTNAHVIVEQPPAEPEHPAPQGDRCDAVIPWVVSARSADALTAQAERLLAHLEAEAELRAVDVGWSLATTRAALEHRAVVVGSDRDTLTAGLAGVASGEPGPGVVVGRSRPVGKRAFVFPGQGSQRLGMGRELYQRFPVFAGAFDEAVAAVDTHARLPLREVMWGTDPELLESTEFAQPALFVLEVALAALWQSWGVTPDVVIGHSVGEIAAACVAGVLSLADAARVVAARGRLMAALPAGGVMVAVTANEAEVAPLLNDNVSVAAVNGPDAVVLSGERAAVTAAADRLADCGRRVRQLAVSHAFHSPLMEPMIEEFSAMLAGVSPGAPRIDLISNVTGQLAGPGYGSAGYWVEHVRRPVRFVDGVRSAESLGAGAFLEVGPGAALTAAVEQSLATEPAVSAVSMAKDRPEVESLLLAAGRLFASGADVDWAAVFDGLDARRVGLPTYAFQRRRFWLPTESVGARDTAGLGLAAAGHALLGAVVERPDSGGVVLTGRLSTAAQPWLADHAVTGTVLFPGAGFVELMLRAGDEVGCPVIEELTLSAPLALPSSGAVRVQVVVDAAGEDGSRAAAVYSQAGLDWTLHAQGVLGEGSPSPDADLSVWPPVGATAVDVAGAYDDLAARGYGYGPAFRGLRKVWRRGDETFAEVEAPQHAGVTVGGFGIHPVVLDAALHALGVADERAETVLPFSWQGVCLHAAGASRVRVRLAPVGKGAVSVEVADSSGLPVLSVREVVTRPVSAAQLSAAAAARAGGGELLEAVWSPVALSDNGIDVSPEVWQPPASGPGVVGSVYAATHEALGVLQSRGDGSGPLVVLTSGAVALPGEDVSDLAGAAVWGLVRSAQAEHPGRAVLVDSDGSLDLRSVIGCGEPQLIVREGVAYGARLKPVKAHPVLRLPEAPSVWRLAAGDAGTLEDLAVVSGPAAELAAGQVRVAVAAAGVNFRDVLVALGMYPGLAQLGAEGAGLVTEIGPGVTDLAVGDAVMGILGLTGSEAAVDRRLVTRVPPGWSFAAAAGVPVVFLTAYYGLSDLGGLRAGERVLVHAATGGVGMAAVQLARHWGAEVFATASRGKWDTLRAMGFDDDHIADSRTLDFEEKFSAATGGAGMDVVLNSLAGDFTDASLRLLSPGGRFIEMGKTDLRDPGAIAQTYRAFDLMEAGPDRIAEMSAELVRLFAAGALKPLPVKAFDVRCAADAYRFVSQARHIGKVVLTMPDGPAGLSGGTALITGGTGMAGSAVARHLVERYRVPHVMLVSRGGEQADGVPALVAELREAGAEVCVLACDVGDRDALAWLLAQVPARFPLRGVFHAAGVLDDAVIASLTPERIDTVLRSKVDGAWHLHELTRELDLSAFVMFSSMAGIVGAPGQGNYAAANSFLDALAAFRHAHRLPGLSIAWGMWEQESAMTRNLGDRDKARMGRAGLAPLSTRQALDLLDAALPAEPPVVVATRLDTVALAHGGASLPPLLSQLATRPARRVLDPTDMVSLTGLRARLEGLAPEQRRRELVELVCGNAATVLGHSTADVNGEQAFQDLGFDSLTAVELRNRLKIATGLTLSPTLIFDYPTPAALAEHLDAQLTTGASGEPPDRMARFNDVARELQALLGQSGWSPGDRAQLVTRLEGLLNSLTGPAEVPYPEHPDDPFDDDIATATESQLFAILDEEMGP</sequence>
<dbReference type="InterPro" id="IPR006162">
    <property type="entry name" value="Ppantetheine_attach_site"/>
</dbReference>
<evidence type="ECO:0000256" key="1">
    <source>
        <dbReference type="ARBA" id="ARBA00001957"/>
    </source>
</evidence>
<dbReference type="InterPro" id="IPR020841">
    <property type="entry name" value="PKS_Beta-ketoAc_synthase_dom"/>
</dbReference>
<dbReference type="SUPFAM" id="SSF55048">
    <property type="entry name" value="Probable ACP-binding domain of malonyl-CoA ACP transacylase"/>
    <property type="match status" value="1"/>
</dbReference>
<keyword evidence="6" id="KW-0045">Antibiotic biosynthesis</keyword>
<dbReference type="Pfam" id="PF16197">
    <property type="entry name" value="KAsynt_C_assoc"/>
    <property type="match status" value="1"/>
</dbReference>
<dbReference type="Gene3D" id="3.40.50.720">
    <property type="entry name" value="NAD(P)-binding Rossmann-like Domain"/>
    <property type="match status" value="1"/>
</dbReference>
<dbReference type="InterPro" id="IPR016039">
    <property type="entry name" value="Thiolase-like"/>
</dbReference>
<dbReference type="PROSITE" id="PS50075">
    <property type="entry name" value="CARRIER"/>
    <property type="match status" value="1"/>
</dbReference>
<dbReference type="Pfam" id="PF13602">
    <property type="entry name" value="ADH_zinc_N_2"/>
    <property type="match status" value="1"/>
</dbReference>
<dbReference type="SMART" id="SM00827">
    <property type="entry name" value="PKS_AT"/>
    <property type="match status" value="1"/>
</dbReference>
<dbReference type="SUPFAM" id="SSF50129">
    <property type="entry name" value="GroES-like"/>
    <property type="match status" value="1"/>
</dbReference>
<dbReference type="Gene3D" id="3.40.366.10">
    <property type="entry name" value="Malonyl-Coenzyme A Acyl Carrier Protein, domain 2"/>
    <property type="match status" value="1"/>
</dbReference>
<evidence type="ECO:0000313" key="13">
    <source>
        <dbReference type="EMBL" id="GAA4536627.1"/>
    </source>
</evidence>
<evidence type="ECO:0000259" key="12">
    <source>
        <dbReference type="PROSITE" id="PS52019"/>
    </source>
</evidence>
<dbReference type="InterPro" id="IPR050091">
    <property type="entry name" value="PKS_NRPS_Biosynth_Enz"/>
</dbReference>
<dbReference type="Pfam" id="PF14765">
    <property type="entry name" value="PS-DH"/>
    <property type="match status" value="1"/>
</dbReference>
<keyword evidence="3" id="KW-0596">Phosphopantetheine</keyword>
<dbReference type="InterPro" id="IPR057326">
    <property type="entry name" value="KR_dom"/>
</dbReference>
<keyword evidence="14" id="KW-1185">Reference proteome</keyword>
<dbReference type="SUPFAM" id="SSF52151">
    <property type="entry name" value="FabD/lysophospholipase-like"/>
    <property type="match status" value="1"/>
</dbReference>
<dbReference type="InterPro" id="IPR009081">
    <property type="entry name" value="PP-bd_ACP"/>
</dbReference>
<feature type="domain" description="Ketosynthase family 3 (KS3)" evidence="11">
    <location>
        <begin position="33"/>
        <end position="459"/>
    </location>
</feature>
<dbReference type="Pfam" id="PF22953">
    <property type="entry name" value="SpnB_Rossmann"/>
    <property type="match status" value="1"/>
</dbReference>
<dbReference type="InterPro" id="IPR013154">
    <property type="entry name" value="ADH-like_N"/>
</dbReference>
<dbReference type="SMART" id="SM00823">
    <property type="entry name" value="PKS_PP"/>
    <property type="match status" value="1"/>
</dbReference>
<keyword evidence="4" id="KW-0597">Phosphoprotein</keyword>
<dbReference type="Pfam" id="PF08990">
    <property type="entry name" value="Docking"/>
    <property type="match status" value="1"/>
</dbReference>
<evidence type="ECO:0000256" key="7">
    <source>
        <dbReference type="ARBA" id="ARBA00023268"/>
    </source>
</evidence>
<dbReference type="InterPro" id="IPR049900">
    <property type="entry name" value="PKS_mFAS_DH"/>
</dbReference>
<dbReference type="Gene3D" id="3.90.180.10">
    <property type="entry name" value="Medium-chain alcohol dehydrogenases, catalytic domain"/>
    <property type="match status" value="1"/>
</dbReference>
<dbReference type="RefSeq" id="WP_264035743.1">
    <property type="nucleotide sequence ID" value="NZ_BAABGF010000016.1"/>
</dbReference>
<feature type="region of interest" description="C-terminal hotdog fold" evidence="9">
    <location>
        <begin position="1058"/>
        <end position="1194"/>
    </location>
</feature>
<dbReference type="Pfam" id="PF00550">
    <property type="entry name" value="PP-binding"/>
    <property type="match status" value="1"/>
</dbReference>
<dbReference type="PROSITE" id="PS00012">
    <property type="entry name" value="PHOSPHOPANTETHEINE"/>
    <property type="match status" value="1"/>
</dbReference>
<protein>
    <submittedName>
        <fullName evidence="13">Type I polyketide synthase</fullName>
    </submittedName>
</protein>
<comment type="caution">
    <text evidence="13">The sequence shown here is derived from an EMBL/GenBank/DDBJ whole genome shotgun (WGS) entry which is preliminary data.</text>
</comment>
<evidence type="ECO:0000256" key="3">
    <source>
        <dbReference type="ARBA" id="ARBA00022450"/>
    </source>
</evidence>
<feature type="domain" description="PKS/mFAS DH" evidence="12">
    <location>
        <begin position="926"/>
        <end position="1194"/>
    </location>
</feature>
<dbReference type="CDD" id="cd00833">
    <property type="entry name" value="PKS"/>
    <property type="match status" value="1"/>
</dbReference>
<accession>A0ABP8REC9</accession>
<evidence type="ECO:0000256" key="5">
    <source>
        <dbReference type="ARBA" id="ARBA00022679"/>
    </source>
</evidence>
<dbReference type="InterPro" id="IPR016035">
    <property type="entry name" value="Acyl_Trfase/lysoPLipase"/>
</dbReference>
<dbReference type="InterPro" id="IPR018201">
    <property type="entry name" value="Ketoacyl_synth_AS"/>
</dbReference>
<dbReference type="CDD" id="cd08956">
    <property type="entry name" value="KR_3_FAS_SDR_x"/>
    <property type="match status" value="1"/>
</dbReference>
<evidence type="ECO:0000259" key="11">
    <source>
        <dbReference type="PROSITE" id="PS52004"/>
    </source>
</evidence>
<dbReference type="Proteomes" id="UP001501417">
    <property type="component" value="Unassembled WGS sequence"/>
</dbReference>
<evidence type="ECO:0000259" key="10">
    <source>
        <dbReference type="PROSITE" id="PS50075"/>
    </source>
</evidence>
<dbReference type="SMART" id="SM00822">
    <property type="entry name" value="PKS_KR"/>
    <property type="match status" value="1"/>
</dbReference>
<feature type="domain" description="Carrier" evidence="10">
    <location>
        <begin position="1947"/>
        <end position="2024"/>
    </location>
</feature>
<dbReference type="SUPFAM" id="SSF47336">
    <property type="entry name" value="ACP-like"/>
    <property type="match status" value="1"/>
</dbReference>
<dbReference type="InterPro" id="IPR014043">
    <property type="entry name" value="Acyl_transferase_dom"/>
</dbReference>
<dbReference type="PROSITE" id="PS52004">
    <property type="entry name" value="KS3_2"/>
    <property type="match status" value="1"/>
</dbReference>
<feature type="active site" description="Proton acceptor; for dehydratase activity" evidence="9">
    <location>
        <position position="958"/>
    </location>
</feature>
<dbReference type="Pfam" id="PF08240">
    <property type="entry name" value="ADH_N"/>
    <property type="match status" value="1"/>
</dbReference>
<feature type="region of interest" description="N-terminal hotdog fold" evidence="9">
    <location>
        <begin position="926"/>
        <end position="1046"/>
    </location>
</feature>
<keyword evidence="5" id="KW-0808">Transferase</keyword>
<dbReference type="Pfam" id="PF00109">
    <property type="entry name" value="ketoacyl-synt"/>
    <property type="match status" value="1"/>
</dbReference>
<keyword evidence="7" id="KW-0511">Multifunctional enzyme</keyword>
<dbReference type="CDD" id="cd05195">
    <property type="entry name" value="enoyl_red"/>
    <property type="match status" value="1"/>
</dbReference>
<dbReference type="EMBL" id="BAABGF010000016">
    <property type="protein sequence ID" value="GAA4536627.1"/>
    <property type="molecule type" value="Genomic_DNA"/>
</dbReference>
<dbReference type="Gene3D" id="3.10.129.110">
    <property type="entry name" value="Polyketide synthase dehydratase"/>
    <property type="match status" value="1"/>
</dbReference>
<dbReference type="InterPro" id="IPR032821">
    <property type="entry name" value="PKS_assoc"/>
</dbReference>
<dbReference type="PROSITE" id="PS00606">
    <property type="entry name" value="KS3_1"/>
    <property type="match status" value="1"/>
</dbReference>
<comment type="cofactor">
    <cofactor evidence="1">
        <name>pantetheine 4'-phosphate</name>
        <dbReference type="ChEBI" id="CHEBI:47942"/>
    </cofactor>
</comment>
<dbReference type="SUPFAM" id="SSF51735">
    <property type="entry name" value="NAD(P)-binding Rossmann-fold domains"/>
    <property type="match status" value="3"/>
</dbReference>
<dbReference type="Pfam" id="PF21089">
    <property type="entry name" value="PKS_DH_N"/>
    <property type="match status" value="1"/>
</dbReference>
<evidence type="ECO:0000256" key="9">
    <source>
        <dbReference type="PROSITE-ProRule" id="PRU01363"/>
    </source>
</evidence>
<dbReference type="InterPro" id="IPR020807">
    <property type="entry name" value="PKS_DH"/>
</dbReference>
<dbReference type="SMART" id="SM00829">
    <property type="entry name" value="PKS_ER"/>
    <property type="match status" value="1"/>
</dbReference>
<dbReference type="InterPro" id="IPR036291">
    <property type="entry name" value="NAD(P)-bd_dom_sf"/>
</dbReference>
<comment type="pathway">
    <text evidence="2">Antibiotic biosynthesis.</text>
</comment>
<dbReference type="InterPro" id="IPR011032">
    <property type="entry name" value="GroES-like_sf"/>
</dbReference>
<gene>
    <name evidence="13" type="ORF">GCM10023161_11920</name>
</gene>
<reference evidence="14" key="1">
    <citation type="journal article" date="2019" name="Int. J. Syst. Evol. Microbiol.">
        <title>The Global Catalogue of Microorganisms (GCM) 10K type strain sequencing project: providing services to taxonomists for standard genome sequencing and annotation.</title>
        <authorList>
            <consortium name="The Broad Institute Genomics Platform"/>
            <consortium name="The Broad Institute Genome Sequencing Center for Infectious Disease"/>
            <person name="Wu L."/>
            <person name="Ma J."/>
        </authorList>
    </citation>
    <scope>NUCLEOTIDE SEQUENCE [LARGE SCALE GENOMIC DNA]</scope>
    <source>
        <strain evidence="14">JCM 17782</strain>
    </source>
</reference>
<dbReference type="Gene3D" id="3.30.70.3290">
    <property type="match status" value="1"/>
</dbReference>
<dbReference type="InterPro" id="IPR015083">
    <property type="entry name" value="NorB/c/GfsB-D-like_docking"/>
</dbReference>
<dbReference type="SMART" id="SM00825">
    <property type="entry name" value="PKS_KS"/>
    <property type="match status" value="1"/>
</dbReference>
<evidence type="ECO:0000256" key="4">
    <source>
        <dbReference type="ARBA" id="ARBA00022553"/>
    </source>
</evidence>
<dbReference type="InterPro" id="IPR020806">
    <property type="entry name" value="PKS_PP-bd"/>
</dbReference>